<reference evidence="1 2" key="1">
    <citation type="submission" date="2018-09" db="EMBL/GenBank/DDBJ databases">
        <title>Paenibacillus SK2017-BO5.</title>
        <authorList>
            <person name="Piskunova J.V."/>
            <person name="Dubiley S.A."/>
            <person name="Severinov K.V."/>
        </authorList>
    </citation>
    <scope>NUCLEOTIDE SEQUENCE [LARGE SCALE GENOMIC DNA]</scope>
    <source>
        <strain evidence="1 2">BO5</strain>
    </source>
</reference>
<accession>A0A3A3H4J6</accession>
<gene>
    <name evidence="1" type="ORF">DQX05_10725</name>
</gene>
<comment type="caution">
    <text evidence="1">The sequence shown here is derived from an EMBL/GenBank/DDBJ whole genome shotgun (WGS) entry which is preliminary data.</text>
</comment>
<sequence length="110" mass="12047">MSRKEIEEQIIRNYERDEQMMILVFAQWCVNHQLDPAELYQQAYPQQGANPALQQAIGLTVPKEEAGDIPDDTVLGVLALYGNDDLAFVVTEAIKNRAARAKAAGGSGAS</sequence>
<name>A0A3A3H4J6_PANTH</name>
<dbReference type="RefSeq" id="WP_119793380.1">
    <property type="nucleotide sequence ID" value="NZ_QYZD01000007.1"/>
</dbReference>
<evidence type="ECO:0000313" key="1">
    <source>
        <dbReference type="EMBL" id="RJG24320.1"/>
    </source>
</evidence>
<dbReference type="AlphaFoldDB" id="A0A3A3H4J6"/>
<evidence type="ECO:0000313" key="2">
    <source>
        <dbReference type="Proteomes" id="UP000266177"/>
    </source>
</evidence>
<organism evidence="1 2">
    <name type="scientific">Paenibacillus thiaminolyticus</name>
    <name type="common">Bacillus thiaminolyticus</name>
    <dbReference type="NCBI Taxonomy" id="49283"/>
    <lineage>
        <taxon>Bacteria</taxon>
        <taxon>Bacillati</taxon>
        <taxon>Bacillota</taxon>
        <taxon>Bacilli</taxon>
        <taxon>Bacillales</taxon>
        <taxon>Paenibacillaceae</taxon>
        <taxon>Paenibacillus</taxon>
    </lineage>
</organism>
<dbReference type="OrthoDB" id="2678957at2"/>
<dbReference type="EMBL" id="QYZD01000007">
    <property type="protein sequence ID" value="RJG24320.1"/>
    <property type="molecule type" value="Genomic_DNA"/>
</dbReference>
<dbReference type="Proteomes" id="UP000266177">
    <property type="component" value="Unassembled WGS sequence"/>
</dbReference>
<protein>
    <submittedName>
        <fullName evidence="1">Uncharacterized protein</fullName>
    </submittedName>
</protein>
<proteinExistence type="predicted"/>